<dbReference type="RefSeq" id="WP_261237749.1">
    <property type="nucleotide sequence ID" value="NZ_JAMXFA010000079.1"/>
</dbReference>
<feature type="compositionally biased region" description="Basic and acidic residues" evidence="1">
    <location>
        <begin position="70"/>
        <end position="83"/>
    </location>
</feature>
<protein>
    <submittedName>
        <fullName evidence="2">Uncharacterized protein</fullName>
    </submittedName>
</protein>
<accession>A0ABT2NFX9</accession>
<name>A0ABT2NFX9_9CYAN</name>
<gene>
    <name evidence="2" type="ORF">NG792_28130</name>
</gene>
<organism evidence="2 3">
    <name type="scientific">Laspinema olomoucense D3b</name>
    <dbReference type="NCBI Taxonomy" id="2953688"/>
    <lineage>
        <taxon>Bacteria</taxon>
        <taxon>Bacillati</taxon>
        <taxon>Cyanobacteriota</taxon>
        <taxon>Cyanophyceae</taxon>
        <taxon>Oscillatoriophycideae</taxon>
        <taxon>Oscillatoriales</taxon>
        <taxon>Laspinemataceae</taxon>
        <taxon>Laspinema</taxon>
        <taxon>Laspinema olomoucense</taxon>
    </lineage>
</organism>
<evidence type="ECO:0000256" key="1">
    <source>
        <dbReference type="SAM" id="MobiDB-lite"/>
    </source>
</evidence>
<sequence length="150" mass="17125">MPLSTKKANKPVIDDHGYVTGTIVNIEECESNFNQEQFEFTIESQGTSKVINFKLWTGQNLNSKKFPYGEPDKKSNKKSKTEENENLDYNKLTRLSLNLGMIKESELLADKVENFDLETLKGKEVQFKLEVVKGKTLQTIDLSSIKFAKK</sequence>
<dbReference type="EMBL" id="JAMXFA010000079">
    <property type="protein sequence ID" value="MCT7981596.1"/>
    <property type="molecule type" value="Genomic_DNA"/>
</dbReference>
<comment type="caution">
    <text evidence="2">The sequence shown here is derived from an EMBL/GenBank/DDBJ whole genome shotgun (WGS) entry which is preliminary data.</text>
</comment>
<evidence type="ECO:0000313" key="3">
    <source>
        <dbReference type="Proteomes" id="UP001525961"/>
    </source>
</evidence>
<dbReference type="Proteomes" id="UP001525961">
    <property type="component" value="Unassembled WGS sequence"/>
</dbReference>
<feature type="region of interest" description="Disordered" evidence="1">
    <location>
        <begin position="66"/>
        <end position="85"/>
    </location>
</feature>
<proteinExistence type="predicted"/>
<evidence type="ECO:0000313" key="2">
    <source>
        <dbReference type="EMBL" id="MCT7981596.1"/>
    </source>
</evidence>
<keyword evidence="3" id="KW-1185">Reference proteome</keyword>
<reference evidence="2 3" key="1">
    <citation type="journal article" date="2022" name="Front. Microbiol.">
        <title>High genomic differentiation and limited gene flow indicate recent cryptic speciation within the genus Laspinema (cyanobacteria).</title>
        <authorList>
            <person name="Stanojkovic A."/>
            <person name="Skoupy S."/>
            <person name="Skaloud P."/>
            <person name="Dvorak P."/>
        </authorList>
    </citation>
    <scope>NUCLEOTIDE SEQUENCE [LARGE SCALE GENOMIC DNA]</scope>
    <source>
        <strain evidence="2 3">D3b</strain>
    </source>
</reference>